<evidence type="ECO:0000256" key="5">
    <source>
        <dbReference type="ARBA" id="ARBA00022989"/>
    </source>
</evidence>
<evidence type="ECO:0000256" key="4">
    <source>
        <dbReference type="ARBA" id="ARBA00022692"/>
    </source>
</evidence>
<dbReference type="InterPro" id="IPR035906">
    <property type="entry name" value="MetI-like_sf"/>
</dbReference>
<feature type="transmembrane region" description="Helical" evidence="7">
    <location>
        <begin position="128"/>
        <end position="148"/>
    </location>
</feature>
<evidence type="ECO:0000256" key="7">
    <source>
        <dbReference type="RuleBase" id="RU363032"/>
    </source>
</evidence>
<evidence type="ECO:0000256" key="1">
    <source>
        <dbReference type="ARBA" id="ARBA00004651"/>
    </source>
</evidence>
<keyword evidence="2 7" id="KW-0813">Transport</keyword>
<dbReference type="InterPro" id="IPR000515">
    <property type="entry name" value="MetI-like"/>
</dbReference>
<comment type="similarity">
    <text evidence="7">Belongs to the binding-protein-dependent transport system permease family.</text>
</comment>
<reference evidence="9" key="2">
    <citation type="submission" date="2023-01" db="EMBL/GenBank/DDBJ databases">
        <authorList>
            <person name="Sun Q."/>
            <person name="Evtushenko L."/>
        </authorList>
    </citation>
    <scope>NUCLEOTIDE SEQUENCE</scope>
    <source>
        <strain evidence="9">VKM Ac-1401</strain>
    </source>
</reference>
<dbReference type="CDD" id="cd06261">
    <property type="entry name" value="TM_PBP2"/>
    <property type="match status" value="1"/>
</dbReference>
<feature type="transmembrane region" description="Helical" evidence="7">
    <location>
        <begin position="160"/>
        <end position="181"/>
    </location>
</feature>
<keyword evidence="4 7" id="KW-0812">Transmembrane</keyword>
<dbReference type="RefSeq" id="WP_271177748.1">
    <property type="nucleotide sequence ID" value="NZ_BAAAJO010000004.1"/>
</dbReference>
<keyword evidence="6 7" id="KW-0472">Membrane</keyword>
<dbReference type="AlphaFoldDB" id="A0A9W6M089"/>
<dbReference type="Gene3D" id="1.10.3720.10">
    <property type="entry name" value="MetI-like"/>
    <property type="match status" value="1"/>
</dbReference>
<accession>A0A9W6M089</accession>
<dbReference type="EMBL" id="BSEN01000013">
    <property type="protein sequence ID" value="GLJ77098.1"/>
    <property type="molecule type" value="Genomic_DNA"/>
</dbReference>
<evidence type="ECO:0000256" key="2">
    <source>
        <dbReference type="ARBA" id="ARBA00022448"/>
    </source>
</evidence>
<name>A0A9W6M089_9MICO</name>
<protein>
    <submittedName>
        <fullName evidence="9">Sugar ABC transporter permease</fullName>
    </submittedName>
</protein>
<evidence type="ECO:0000313" key="10">
    <source>
        <dbReference type="Proteomes" id="UP001142372"/>
    </source>
</evidence>
<comment type="caution">
    <text evidence="9">The sequence shown here is derived from an EMBL/GenBank/DDBJ whole genome shotgun (WGS) entry which is preliminary data.</text>
</comment>
<dbReference type="Proteomes" id="UP001142372">
    <property type="component" value="Unassembled WGS sequence"/>
</dbReference>
<dbReference type="PROSITE" id="PS50928">
    <property type="entry name" value="ABC_TM1"/>
    <property type="match status" value="1"/>
</dbReference>
<keyword evidence="3" id="KW-1003">Cell membrane</keyword>
<feature type="transmembrane region" description="Helical" evidence="7">
    <location>
        <begin position="236"/>
        <end position="261"/>
    </location>
</feature>
<keyword evidence="5 7" id="KW-1133">Transmembrane helix</keyword>
<sequence>MTTTKPSVPLVTAPAAAGAIAKTATTSTSSTSSKKTAGRVRRPFSLGRTLGWIVLIVSLVLTIFPFYWMLKTALTPAADVIRDSGSLFPGSPTIINFARVLGFLTPAQDQAAGGSGASINFLLYLWNSIIYCALIGFFQTLFCAMGGYAFARLRFPGRNILFAILIAALMVPGIFTLLPNFVLVRDLGLLNNVFGMVAPSLLMTPFALFFLRQFFLNIPVDVEEAALLDGAGKARVFWRIALPMSKGPLITIGLITVVWAWKDYLWPLLIGRDESVRTMTVALGVYLQQSPNTQPDWTGLMAGSTLSVIPVLVLLIFLGRRIVESLNFTGIK</sequence>
<evidence type="ECO:0000313" key="9">
    <source>
        <dbReference type="EMBL" id="GLJ77098.1"/>
    </source>
</evidence>
<organism evidence="9 10">
    <name type="scientific">Leifsonia poae</name>
    <dbReference type="NCBI Taxonomy" id="110933"/>
    <lineage>
        <taxon>Bacteria</taxon>
        <taxon>Bacillati</taxon>
        <taxon>Actinomycetota</taxon>
        <taxon>Actinomycetes</taxon>
        <taxon>Micrococcales</taxon>
        <taxon>Microbacteriaceae</taxon>
        <taxon>Leifsonia</taxon>
    </lineage>
</organism>
<gene>
    <name evidence="9" type="ORF">GCM10017584_26720</name>
</gene>
<feature type="transmembrane region" description="Helical" evidence="7">
    <location>
        <begin position="193"/>
        <end position="215"/>
    </location>
</feature>
<feature type="transmembrane region" description="Helical" evidence="7">
    <location>
        <begin position="49"/>
        <end position="70"/>
    </location>
</feature>
<dbReference type="PANTHER" id="PTHR43744">
    <property type="entry name" value="ABC TRANSPORTER PERMEASE PROTEIN MG189-RELATED-RELATED"/>
    <property type="match status" value="1"/>
</dbReference>
<proteinExistence type="inferred from homology"/>
<dbReference type="GO" id="GO:0005886">
    <property type="term" value="C:plasma membrane"/>
    <property type="evidence" value="ECO:0007669"/>
    <property type="project" value="UniProtKB-SubCell"/>
</dbReference>
<feature type="transmembrane region" description="Helical" evidence="7">
    <location>
        <begin position="297"/>
        <end position="318"/>
    </location>
</feature>
<evidence type="ECO:0000259" key="8">
    <source>
        <dbReference type="PROSITE" id="PS50928"/>
    </source>
</evidence>
<dbReference type="SUPFAM" id="SSF161098">
    <property type="entry name" value="MetI-like"/>
    <property type="match status" value="1"/>
</dbReference>
<reference evidence="9" key="1">
    <citation type="journal article" date="2014" name="Int. J. Syst. Evol. Microbiol.">
        <title>Complete genome sequence of Corynebacterium casei LMG S-19264T (=DSM 44701T), isolated from a smear-ripened cheese.</title>
        <authorList>
            <consortium name="US DOE Joint Genome Institute (JGI-PGF)"/>
            <person name="Walter F."/>
            <person name="Albersmeier A."/>
            <person name="Kalinowski J."/>
            <person name="Ruckert C."/>
        </authorList>
    </citation>
    <scope>NUCLEOTIDE SEQUENCE</scope>
    <source>
        <strain evidence="9">VKM Ac-1401</strain>
    </source>
</reference>
<dbReference type="GO" id="GO:0055085">
    <property type="term" value="P:transmembrane transport"/>
    <property type="evidence" value="ECO:0007669"/>
    <property type="project" value="InterPro"/>
</dbReference>
<keyword evidence="10" id="KW-1185">Reference proteome</keyword>
<feature type="domain" description="ABC transmembrane type-1" evidence="8">
    <location>
        <begin position="125"/>
        <end position="318"/>
    </location>
</feature>
<evidence type="ECO:0000256" key="6">
    <source>
        <dbReference type="ARBA" id="ARBA00023136"/>
    </source>
</evidence>
<comment type="subcellular location">
    <subcellularLocation>
        <location evidence="1 7">Cell membrane</location>
        <topology evidence="1 7">Multi-pass membrane protein</topology>
    </subcellularLocation>
</comment>
<dbReference type="Pfam" id="PF00528">
    <property type="entry name" value="BPD_transp_1"/>
    <property type="match status" value="1"/>
</dbReference>
<dbReference type="PANTHER" id="PTHR43744:SF12">
    <property type="entry name" value="ABC TRANSPORTER PERMEASE PROTEIN MG189-RELATED"/>
    <property type="match status" value="1"/>
</dbReference>
<evidence type="ECO:0000256" key="3">
    <source>
        <dbReference type="ARBA" id="ARBA00022475"/>
    </source>
</evidence>